<evidence type="ECO:0000256" key="1">
    <source>
        <dbReference type="ARBA" id="ARBA00023027"/>
    </source>
</evidence>
<evidence type="ECO:0000313" key="4">
    <source>
        <dbReference type="Proteomes" id="UP001597111"/>
    </source>
</evidence>
<organism evidence="3 4">
    <name type="scientific">Halolamina salina</name>
    <dbReference type="NCBI Taxonomy" id="1220023"/>
    <lineage>
        <taxon>Archaea</taxon>
        <taxon>Methanobacteriati</taxon>
        <taxon>Methanobacteriota</taxon>
        <taxon>Stenosarchaea group</taxon>
        <taxon>Halobacteria</taxon>
        <taxon>Halobacteriales</taxon>
        <taxon>Haloferacaceae</taxon>
    </lineage>
</organism>
<protein>
    <submittedName>
        <fullName evidence="3">Dihydrolipoyl dehydrogenase</fullName>
    </submittedName>
</protein>
<accession>A0ABD6B3T4</accession>
<reference evidence="3 4" key="1">
    <citation type="journal article" date="2019" name="Int. J. Syst. Evol. Microbiol.">
        <title>The Global Catalogue of Microorganisms (GCM) 10K type strain sequencing project: providing services to taxonomists for standard genome sequencing and annotation.</title>
        <authorList>
            <consortium name="The Broad Institute Genomics Platform"/>
            <consortium name="The Broad Institute Genome Sequencing Center for Infectious Disease"/>
            <person name="Wu L."/>
            <person name="Ma J."/>
        </authorList>
    </citation>
    <scope>NUCLEOTIDE SEQUENCE [LARGE SCALE GENOMIC DNA]</scope>
    <source>
        <strain evidence="3 4">CGMCC 1.12285</strain>
    </source>
</reference>
<evidence type="ECO:0000259" key="2">
    <source>
        <dbReference type="Pfam" id="PF02852"/>
    </source>
</evidence>
<dbReference type="PANTHER" id="PTHR22912:SF151">
    <property type="entry name" value="DIHYDROLIPOYL DEHYDROGENASE, MITOCHONDRIAL"/>
    <property type="match status" value="1"/>
</dbReference>
<dbReference type="Pfam" id="PF02852">
    <property type="entry name" value="Pyr_redox_dim"/>
    <property type="match status" value="1"/>
</dbReference>
<dbReference type="InterPro" id="IPR004099">
    <property type="entry name" value="Pyr_nucl-diS_OxRdtase_dimer"/>
</dbReference>
<dbReference type="AlphaFoldDB" id="A0ABD6B3T4"/>
<dbReference type="Gene3D" id="3.30.390.30">
    <property type="match status" value="1"/>
</dbReference>
<dbReference type="Proteomes" id="UP001597111">
    <property type="component" value="Unassembled WGS sequence"/>
</dbReference>
<dbReference type="EMBL" id="JBHUDH010000017">
    <property type="protein sequence ID" value="MFD1525151.1"/>
    <property type="molecule type" value="Genomic_DNA"/>
</dbReference>
<sequence length="64" mass="6537">GTLLGAQIVGPEASELIGELTLAVRNELTAADVAHTVHAHPTLGEALMEAAANVDGEAIHTVNR</sequence>
<dbReference type="InterPro" id="IPR016156">
    <property type="entry name" value="FAD/NAD-linked_Rdtase_dimer_sf"/>
</dbReference>
<dbReference type="PANTHER" id="PTHR22912">
    <property type="entry name" value="DISULFIDE OXIDOREDUCTASE"/>
    <property type="match status" value="1"/>
</dbReference>
<comment type="caution">
    <text evidence="3">The sequence shown here is derived from an EMBL/GenBank/DDBJ whole genome shotgun (WGS) entry which is preliminary data.</text>
</comment>
<keyword evidence="4" id="KW-1185">Reference proteome</keyword>
<dbReference type="PRINTS" id="PR00411">
    <property type="entry name" value="PNDRDTASEI"/>
</dbReference>
<name>A0ABD6B3T4_9EURY</name>
<dbReference type="InterPro" id="IPR050151">
    <property type="entry name" value="Class-I_Pyr_Nuc-Dis_Oxidored"/>
</dbReference>
<feature type="domain" description="Pyridine nucleotide-disulphide oxidoreductase dimerisation" evidence="2">
    <location>
        <begin position="2"/>
        <end position="51"/>
    </location>
</feature>
<dbReference type="SUPFAM" id="SSF55424">
    <property type="entry name" value="FAD/NAD-linked reductases, dimerisation (C-terminal) domain"/>
    <property type="match status" value="1"/>
</dbReference>
<evidence type="ECO:0000313" key="3">
    <source>
        <dbReference type="EMBL" id="MFD1525151.1"/>
    </source>
</evidence>
<proteinExistence type="predicted"/>
<gene>
    <name evidence="3" type="ORF">ACFR9S_02370</name>
</gene>
<keyword evidence="1" id="KW-0520">NAD</keyword>
<feature type="non-terminal residue" evidence="3">
    <location>
        <position position="1"/>
    </location>
</feature>